<evidence type="ECO:0008006" key="16">
    <source>
        <dbReference type="Google" id="ProtNLM"/>
    </source>
</evidence>
<evidence type="ECO:0000256" key="3">
    <source>
        <dbReference type="ARBA" id="ARBA00022737"/>
    </source>
</evidence>
<feature type="region of interest" description="Disordered" evidence="10">
    <location>
        <begin position="1082"/>
        <end position="1130"/>
    </location>
</feature>
<feature type="region of interest" description="Disordered" evidence="10">
    <location>
        <begin position="49"/>
        <end position="122"/>
    </location>
</feature>
<feature type="domain" description="PHD-type" evidence="11">
    <location>
        <begin position="650"/>
        <end position="700"/>
    </location>
</feature>
<dbReference type="Proteomes" id="UP001148838">
    <property type="component" value="Unassembled WGS sequence"/>
</dbReference>
<keyword evidence="8" id="KW-0539">Nucleus</keyword>
<dbReference type="PANTHER" id="PTHR45888">
    <property type="entry name" value="HL01030P-RELATED"/>
    <property type="match status" value="1"/>
</dbReference>
<name>A0ABQ8S2C6_PERAM</name>
<dbReference type="PROSITE" id="PS50016">
    <property type="entry name" value="ZF_PHD_2"/>
    <property type="match status" value="6"/>
</dbReference>
<organism evidence="14 15">
    <name type="scientific">Periplaneta americana</name>
    <name type="common">American cockroach</name>
    <name type="synonym">Blatta americana</name>
    <dbReference type="NCBI Taxonomy" id="6978"/>
    <lineage>
        <taxon>Eukaryota</taxon>
        <taxon>Metazoa</taxon>
        <taxon>Ecdysozoa</taxon>
        <taxon>Arthropoda</taxon>
        <taxon>Hexapoda</taxon>
        <taxon>Insecta</taxon>
        <taxon>Pterygota</taxon>
        <taxon>Neoptera</taxon>
        <taxon>Polyneoptera</taxon>
        <taxon>Dictyoptera</taxon>
        <taxon>Blattodea</taxon>
        <taxon>Blattoidea</taxon>
        <taxon>Blattidae</taxon>
        <taxon>Blattinae</taxon>
        <taxon>Periplaneta</taxon>
    </lineage>
</organism>
<evidence type="ECO:0000259" key="11">
    <source>
        <dbReference type="PROSITE" id="PS50016"/>
    </source>
</evidence>
<dbReference type="Pfam" id="PF13832">
    <property type="entry name" value="zf-HC5HC2H_2"/>
    <property type="match status" value="1"/>
</dbReference>
<keyword evidence="15" id="KW-1185">Reference proteome</keyword>
<dbReference type="InterPro" id="IPR013083">
    <property type="entry name" value="Znf_RING/FYVE/PHD"/>
</dbReference>
<dbReference type="EMBL" id="JAJSOF020000037">
    <property type="protein sequence ID" value="KAJ4428158.1"/>
    <property type="molecule type" value="Genomic_DNA"/>
</dbReference>
<dbReference type="CDD" id="cd15509">
    <property type="entry name" value="PHD1_KMT2C_like"/>
    <property type="match status" value="1"/>
</dbReference>
<dbReference type="InterPro" id="IPR011011">
    <property type="entry name" value="Znf_FYVE_PHD"/>
</dbReference>
<dbReference type="CDD" id="cd15510">
    <property type="entry name" value="PHD2_KMT2C_like"/>
    <property type="match status" value="1"/>
</dbReference>
<reference evidence="14 15" key="1">
    <citation type="journal article" date="2022" name="Allergy">
        <title>Genome assembly and annotation of Periplaneta americana reveal a comprehensive cockroach allergen profile.</title>
        <authorList>
            <person name="Wang L."/>
            <person name="Xiong Q."/>
            <person name="Saelim N."/>
            <person name="Wang L."/>
            <person name="Nong W."/>
            <person name="Wan A.T."/>
            <person name="Shi M."/>
            <person name="Liu X."/>
            <person name="Cao Q."/>
            <person name="Hui J.H.L."/>
            <person name="Sookrung N."/>
            <person name="Leung T.F."/>
            <person name="Tungtrongchitr A."/>
            <person name="Tsui S.K.W."/>
        </authorList>
    </citation>
    <scope>NUCLEOTIDE SEQUENCE [LARGE SCALE GENOMIC DNA]</scope>
    <source>
        <strain evidence="14">PWHHKU_190912</strain>
    </source>
</reference>
<dbReference type="SMART" id="SM00184">
    <property type="entry name" value="RING"/>
    <property type="match status" value="5"/>
</dbReference>
<proteinExistence type="predicted"/>
<feature type="domain" description="PHD-type" evidence="11">
    <location>
        <begin position="727"/>
        <end position="782"/>
    </location>
</feature>
<feature type="compositionally biased region" description="Low complexity" evidence="10">
    <location>
        <begin position="1694"/>
        <end position="1705"/>
    </location>
</feature>
<feature type="domain" description="PHD-type" evidence="11">
    <location>
        <begin position="242"/>
        <end position="292"/>
    </location>
</feature>
<feature type="region of interest" description="Disordered" evidence="10">
    <location>
        <begin position="970"/>
        <end position="1029"/>
    </location>
</feature>
<dbReference type="Gene3D" id="3.30.40.10">
    <property type="entry name" value="Zinc/RING finger domain, C3HC4 (zinc finger)"/>
    <property type="match status" value="5"/>
</dbReference>
<feature type="domain" description="PHD-type" evidence="11">
    <location>
        <begin position="600"/>
        <end position="653"/>
    </location>
</feature>
<feature type="region of interest" description="Disordered" evidence="10">
    <location>
        <begin position="1045"/>
        <end position="1068"/>
    </location>
</feature>
<dbReference type="InterPro" id="IPR001841">
    <property type="entry name" value="Znf_RING"/>
</dbReference>
<dbReference type="InterPro" id="IPR001965">
    <property type="entry name" value="Znf_PHD"/>
</dbReference>
<feature type="domain" description="PHD-type" evidence="11">
    <location>
        <begin position="289"/>
        <end position="339"/>
    </location>
</feature>
<keyword evidence="4 9" id="KW-0863">Zinc-finger</keyword>
<evidence type="ECO:0000313" key="15">
    <source>
        <dbReference type="Proteomes" id="UP001148838"/>
    </source>
</evidence>
<feature type="domain" description="RING-type" evidence="12">
    <location>
        <begin position="245"/>
        <end position="290"/>
    </location>
</feature>
<evidence type="ECO:0000256" key="5">
    <source>
        <dbReference type="ARBA" id="ARBA00022833"/>
    </source>
</evidence>
<feature type="region of interest" description="Disordered" evidence="10">
    <location>
        <begin position="1227"/>
        <end position="1301"/>
    </location>
</feature>
<dbReference type="PROSITE" id="PS51805">
    <property type="entry name" value="EPHD"/>
    <property type="match status" value="1"/>
</dbReference>
<evidence type="ECO:0000256" key="1">
    <source>
        <dbReference type="ARBA" id="ARBA00004123"/>
    </source>
</evidence>
<evidence type="ECO:0000256" key="9">
    <source>
        <dbReference type="PROSITE-ProRule" id="PRU00175"/>
    </source>
</evidence>
<dbReference type="CDD" id="cd15513">
    <property type="entry name" value="PHD5_KMT2C_like"/>
    <property type="match status" value="1"/>
</dbReference>
<evidence type="ECO:0000256" key="6">
    <source>
        <dbReference type="ARBA" id="ARBA00023015"/>
    </source>
</evidence>
<dbReference type="CDD" id="cd15665">
    <property type="entry name" value="ePHD1_KMT2C_like"/>
    <property type="match status" value="1"/>
</dbReference>
<evidence type="ECO:0000259" key="13">
    <source>
        <dbReference type="PROSITE" id="PS51805"/>
    </source>
</evidence>
<feature type="compositionally biased region" description="Basic and acidic residues" evidence="10">
    <location>
        <begin position="1082"/>
        <end position="1101"/>
    </location>
</feature>
<dbReference type="InterPro" id="IPR036910">
    <property type="entry name" value="HMG_box_dom_sf"/>
</dbReference>
<feature type="compositionally biased region" description="Polar residues" evidence="10">
    <location>
        <begin position="113"/>
        <end position="122"/>
    </location>
</feature>
<evidence type="ECO:0000256" key="4">
    <source>
        <dbReference type="ARBA" id="ARBA00022771"/>
    </source>
</evidence>
<comment type="subcellular location">
    <subcellularLocation>
        <location evidence="1">Nucleus</location>
    </subcellularLocation>
</comment>
<feature type="region of interest" description="Disordered" evidence="10">
    <location>
        <begin position="1167"/>
        <end position="1187"/>
    </location>
</feature>
<evidence type="ECO:0000256" key="10">
    <source>
        <dbReference type="SAM" id="MobiDB-lite"/>
    </source>
</evidence>
<dbReference type="Pfam" id="PF00628">
    <property type="entry name" value="PHD"/>
    <property type="match status" value="4"/>
</dbReference>
<dbReference type="InterPro" id="IPR034732">
    <property type="entry name" value="EPHD"/>
</dbReference>
<accession>A0ABQ8S2C6</accession>
<feature type="region of interest" description="Disordered" evidence="10">
    <location>
        <begin position="1687"/>
        <end position="1708"/>
    </location>
</feature>
<keyword evidence="6" id="KW-0805">Transcription regulation</keyword>
<feature type="compositionally biased region" description="Basic residues" evidence="10">
    <location>
        <begin position="1519"/>
        <end position="1535"/>
    </location>
</feature>
<dbReference type="Gene3D" id="3.30.420.10">
    <property type="entry name" value="Ribonuclease H-like superfamily/Ribonuclease H"/>
    <property type="match status" value="2"/>
</dbReference>
<dbReference type="InterPro" id="IPR036397">
    <property type="entry name" value="RNaseH_sf"/>
</dbReference>
<dbReference type="CDD" id="cd15512">
    <property type="entry name" value="PHD4_KMT2C_like"/>
    <property type="match status" value="1"/>
</dbReference>
<evidence type="ECO:0000259" key="12">
    <source>
        <dbReference type="PROSITE" id="PS50089"/>
    </source>
</evidence>
<evidence type="ECO:0000313" key="14">
    <source>
        <dbReference type="EMBL" id="KAJ4428158.1"/>
    </source>
</evidence>
<comment type="caution">
    <text evidence="14">The sequence shown here is derived from an EMBL/GenBank/DDBJ whole genome shotgun (WGS) entry which is preliminary data.</text>
</comment>
<dbReference type="PANTHER" id="PTHR45888:SF6">
    <property type="entry name" value="HL01030P-RELATED"/>
    <property type="match status" value="1"/>
</dbReference>
<dbReference type="InterPro" id="IPR019787">
    <property type="entry name" value="Znf_PHD-finger"/>
</dbReference>
<dbReference type="SMART" id="SM00249">
    <property type="entry name" value="PHD"/>
    <property type="match status" value="7"/>
</dbReference>
<sequence>MAGLCEGGNEPSGSLKAICKPGKVCALCNLGERSQLGQGDLMRFTCPEGFTPHKSSPSVTERNDGVEMMSPSSETYPGDVVDRESISSGGGDKSPRGSGPSAVTVRRQKSMGKSRNPSLASNAEQLDELSVVGFPDEPDVGIIFETSGHFYVHQSCALWSSGVTRTEDLVMENVGPAVLQASKKRCSYCNHFGATITCIVTSCSKVLHFPCAAASGAFQDCKTVTMVCNQHLDQVPLLLSGEVTCVTCFALGDVSNLMMCTSCGHHYHGSCVGLALLPGVRAGWQCPDCRVCQVCRQPEEDSKVMLCEACDKAYHPQCLRPIVTTIPKLGWKCKCCRVCSDCGSRTPGAGLSSRWHAHYTVCDSCYQQRNKGFSCPLCRRAYRAAAYREMVQCALCRKFVHGTCDAEADLATYNHKKECNPDYEYICPICKSRTQQGRQMLLKRKDSTEDIGIDSSLTGSQESLYGGDDSNMEVDYSSSDKYSDDGPIRAVGLGKGKPFCASKIAKKKLGLSTIAGRPKGIGKGGSGVGKVVGGYQKRQRVTEFGRKRGPKAKMRGIFGVPGLGLQRPQADSSFNKSEEEPGVENRLVLCSAKDKFVLTQDICVMCGAIGIDQEGCLIACAQCGQCYHPYCVNVKVTKVILQKGWRCLDCTVCEGCGQRNDEGRLILCDDCDISYHIYCMDPPLDYVPHGNWKCKWCATCLSCGSNDPGFNCSWQKSFTECGPCASHTTCPSCLELYNEGDLIIQCVQCERWLHCSCDQIRTESEAERCAEDGYNCVLCRPRDVPPPHLQPPPPPPKPPTPTKSPEVPKLSSQAQFYMDGVCLSEMGLHQIKSLTMEQQQQSRKKRITKKIPTKADKEAGILATIESVVAGGSLDSSLEHDPLSKIELEDAKEDAKIEPVEVYKEGMVVPPREDGRPPEPPEGFTIHTTESGVMVLRRKRQRNLQKLDERLIVHGLSWIGGFNARLRGTRNKERDEEGGGAEAGSGAVTPTSAGPTSTANADGSATEDKPRRKPQRRKPKNRLMESYPSYLQEAFFGRDLLDTTKEKDMGSSSDSDEERASPLQVSEDKIIQLSQDELKVMEEVKAKQEKEVDKDEKKVEGSESGSISLKSPGKEEDDGSDTEGLKDILPGDLLDNDLVNTIMNEDDDITKSEDNLDDIGDAALADDSLNDSLSMPDGSADVSGTSHKDELADILSPNFNLESMVSQTGLPNMDSKDVEEIFKGVLTDESQESQESVFPLGSVGTAPSTPVHTSSVQQGANLVSPSGVNHPALQSGLNRSQVSGPLPSVGQPNLSPISFPPPSPYHSEYSKSTGFLNMCSHNVVSTGCNKSPLCILCYFKIDDVINNPADCEVKSVIGVLNARHLKPAEIYWQLKEVYGDTVMNERNVRKWCEMFNNGRTNVHDETRPGRPSLITEDLKTKVNDRILQDRRTSLDELHIAFPDISRSLLGEIVLQHLSYHKICARWIPQELSDQHKTQRMASALTFLMRYHTDGDAFLDQIVTGDETWVSHNTPDTKRQSRQWHHPSSPKKPRKSNRLFQHKKSWLLSFGIAKVFFCWISCQKALRSMQIVIVRLYENYGEPSKTRGEECFREELCFFTTTPAHTLLLQLENCWINSLKDFLGGTRFGSDEELKTLNTWLNELAAEEYNTGILKLVNRYDKCLNVGGDYVENSPFSEPASPWLSQADIEGIDGSSSSTPSSNRQSTLKMEADEALGSSATISSVLYANLNHPEWKKEFPLWADRYKQILKKWRALPTEQKTPFLQQARDNRATLRMKKAQQGVLPERLDLHNIYVTVYVNRKPQFQVTQRLCALDVGLWRFVSPPELCGYKGKKVETVSGGVPG</sequence>
<dbReference type="SUPFAM" id="SSF57903">
    <property type="entry name" value="FYVE/PHD zinc finger"/>
    <property type="match status" value="6"/>
</dbReference>
<keyword evidence="2" id="KW-0479">Metal-binding</keyword>
<keyword evidence="5" id="KW-0862">Zinc</keyword>
<feature type="compositionally biased region" description="Pro residues" evidence="10">
    <location>
        <begin position="787"/>
        <end position="802"/>
    </location>
</feature>
<feature type="domain" description="PHD-type" evidence="11">
    <location>
        <begin position="372"/>
        <end position="433"/>
    </location>
</feature>
<feature type="domain" description="PHD-type" evidence="13">
    <location>
        <begin position="128"/>
        <end position="232"/>
    </location>
</feature>
<gene>
    <name evidence="14" type="ORF">ANN_24173</name>
</gene>
<feature type="compositionally biased region" description="Polar residues" evidence="10">
    <location>
        <begin position="988"/>
        <end position="1003"/>
    </location>
</feature>
<keyword evidence="7" id="KW-0804">Transcription</keyword>
<dbReference type="PROSITE" id="PS50089">
    <property type="entry name" value="ZF_RING_2"/>
    <property type="match status" value="1"/>
</dbReference>
<evidence type="ECO:0000256" key="7">
    <source>
        <dbReference type="ARBA" id="ARBA00023163"/>
    </source>
</evidence>
<dbReference type="CDD" id="cd15514">
    <property type="entry name" value="PHD6_KMT2C_like"/>
    <property type="match status" value="1"/>
</dbReference>
<dbReference type="Gene3D" id="1.10.30.10">
    <property type="entry name" value="High mobility group box domain"/>
    <property type="match status" value="1"/>
</dbReference>
<feature type="compositionally biased region" description="Basic residues" evidence="10">
    <location>
        <begin position="1011"/>
        <end position="1021"/>
    </location>
</feature>
<keyword evidence="3" id="KW-0677">Repeat</keyword>
<evidence type="ECO:0000256" key="8">
    <source>
        <dbReference type="ARBA" id="ARBA00023242"/>
    </source>
</evidence>
<feature type="region of interest" description="Disordered" evidence="10">
    <location>
        <begin position="787"/>
        <end position="808"/>
    </location>
</feature>
<protein>
    <recommendedName>
        <fullName evidence="16">Histone-lysine N-methyltransferase</fullName>
    </recommendedName>
</protein>
<evidence type="ECO:0000256" key="2">
    <source>
        <dbReference type="ARBA" id="ARBA00022723"/>
    </source>
</evidence>
<feature type="region of interest" description="Disordered" evidence="10">
    <location>
        <begin position="1509"/>
        <end position="1535"/>
    </location>
</feature>
<feature type="compositionally biased region" description="Polar residues" evidence="10">
    <location>
        <begin position="1245"/>
        <end position="1267"/>
    </location>
</feature>